<dbReference type="EMBL" id="JACHXD010000024">
    <property type="protein sequence ID" value="MBB3122087.1"/>
    <property type="molecule type" value="Genomic_DNA"/>
</dbReference>
<dbReference type="InterPro" id="IPR000073">
    <property type="entry name" value="AB_hydrolase_1"/>
</dbReference>
<dbReference type="GO" id="GO:0046503">
    <property type="term" value="P:glycerolipid catabolic process"/>
    <property type="evidence" value="ECO:0007669"/>
    <property type="project" value="TreeGrafter"/>
</dbReference>
<dbReference type="Proteomes" id="UP000541535">
    <property type="component" value="Unassembled WGS sequence"/>
</dbReference>
<comment type="caution">
    <text evidence="2">The sequence shown here is derived from an EMBL/GenBank/DDBJ whole genome shotgun (WGS) entry which is preliminary data.</text>
</comment>
<evidence type="ECO:0000259" key="1">
    <source>
        <dbReference type="Pfam" id="PF00561"/>
    </source>
</evidence>
<protein>
    <submittedName>
        <fullName evidence="2">Pimeloyl-ACP methyl ester carboxylesterase</fullName>
    </submittedName>
</protein>
<dbReference type="RefSeq" id="WP_183443761.1">
    <property type="nucleotide sequence ID" value="NZ_JACHXD010000024.1"/>
</dbReference>
<gene>
    <name evidence="2" type="ORF">FHS03_005184</name>
</gene>
<keyword evidence="3" id="KW-1185">Reference proteome</keyword>
<organism evidence="2 3">
    <name type="scientific">Pseudoduganella violacea</name>
    <dbReference type="NCBI Taxonomy" id="1715466"/>
    <lineage>
        <taxon>Bacteria</taxon>
        <taxon>Pseudomonadati</taxon>
        <taxon>Pseudomonadota</taxon>
        <taxon>Betaproteobacteria</taxon>
        <taxon>Burkholderiales</taxon>
        <taxon>Oxalobacteraceae</taxon>
        <taxon>Telluria group</taxon>
        <taxon>Pseudoduganella</taxon>
    </lineage>
</organism>
<name>A0A7W5BFB7_9BURK</name>
<dbReference type="SUPFAM" id="SSF53474">
    <property type="entry name" value="alpha/beta-Hydrolases"/>
    <property type="match status" value="1"/>
</dbReference>
<accession>A0A7W5BFB7</accession>
<dbReference type="PANTHER" id="PTHR43433:SF5">
    <property type="entry name" value="AB HYDROLASE-1 DOMAIN-CONTAINING PROTEIN"/>
    <property type="match status" value="1"/>
</dbReference>
<dbReference type="PANTHER" id="PTHR43433">
    <property type="entry name" value="HYDROLASE, ALPHA/BETA FOLD FAMILY PROTEIN"/>
    <property type="match status" value="1"/>
</dbReference>
<dbReference type="Pfam" id="PF00561">
    <property type="entry name" value="Abhydrolase_1"/>
    <property type="match status" value="1"/>
</dbReference>
<dbReference type="GO" id="GO:0004806">
    <property type="term" value="F:triacylglycerol lipase activity"/>
    <property type="evidence" value="ECO:0007669"/>
    <property type="project" value="TreeGrafter"/>
</dbReference>
<dbReference type="InterPro" id="IPR029058">
    <property type="entry name" value="AB_hydrolase_fold"/>
</dbReference>
<evidence type="ECO:0000313" key="3">
    <source>
        <dbReference type="Proteomes" id="UP000541535"/>
    </source>
</evidence>
<sequence length="307" mass="32995">MANVQANGITITYEASGHPSHPVILLNMGLGLQLISWPRDFVDGLVDLGYRVIRYDNRDAGLSTKFDHAGSPNLLVAYLKNLFGFRLRSAYTLDDMASDARGLLDVLGIAKAHIIGASMGGMIAQIFAARYPQRTLSLTSIMSSSGRPGLPGPTAAARKVLLQKPPSRRTREDLVAHMYTTFRTIGSPAYPMPERQLRGMIECAIRRNVNPDGMARQLVAIAASGDRSALLQTIACPALVIHGAADPLVPAACGIDTARQIPGAALHVIEGMGHDLPPQLTERLLGLIDIHLQSKMAAPQPTRNELS</sequence>
<feature type="domain" description="AB hydrolase-1" evidence="1">
    <location>
        <begin position="22"/>
        <end position="275"/>
    </location>
</feature>
<evidence type="ECO:0000313" key="2">
    <source>
        <dbReference type="EMBL" id="MBB3122087.1"/>
    </source>
</evidence>
<dbReference type="InterPro" id="IPR050471">
    <property type="entry name" value="AB_hydrolase"/>
</dbReference>
<dbReference type="Gene3D" id="3.40.50.1820">
    <property type="entry name" value="alpha/beta hydrolase"/>
    <property type="match status" value="1"/>
</dbReference>
<reference evidence="2 3" key="1">
    <citation type="submission" date="2020-08" db="EMBL/GenBank/DDBJ databases">
        <title>Genomic Encyclopedia of Type Strains, Phase III (KMG-III): the genomes of soil and plant-associated and newly described type strains.</title>
        <authorList>
            <person name="Whitman W."/>
        </authorList>
    </citation>
    <scope>NUCLEOTIDE SEQUENCE [LARGE SCALE GENOMIC DNA]</scope>
    <source>
        <strain evidence="2 3">CECT 8897</strain>
    </source>
</reference>
<dbReference type="AlphaFoldDB" id="A0A7W5BFB7"/>
<proteinExistence type="predicted"/>